<dbReference type="PANTHER" id="PTHR33480">
    <property type="entry name" value="SET DOMAIN-CONTAINING PROTEIN-RELATED"/>
    <property type="match status" value="1"/>
</dbReference>
<dbReference type="EMBL" id="GBHO01000412">
    <property type="protein sequence ID" value="JAG43192.1"/>
    <property type="molecule type" value="Transcribed_RNA"/>
</dbReference>
<evidence type="ECO:0000313" key="1">
    <source>
        <dbReference type="EMBL" id="JAG43192.1"/>
    </source>
</evidence>
<sequence length="215" mass="24045">HLPTVDYPSNGRKGTQFAKQELTKLTGMVSNKEATVATTSKPGPALIKFASAIRNEDLSSIILSDPLLTDYGNLMCASVATEGSQSGSLIRRKLSSLADLFLTMKEINSRVIEVKDVINSRNWDSFVEAIRKKAGWDANFKRYRAPTLVRLVGIDVFGLAQHAVSFATIREDMQLKEQVKNWLVVKKDRFHLEIGKSADMDYKKKKREAKKTSPL</sequence>
<dbReference type="AlphaFoldDB" id="A0A0A9ZD73"/>
<feature type="non-terminal residue" evidence="1">
    <location>
        <position position="1"/>
    </location>
</feature>
<proteinExistence type="predicted"/>
<protein>
    <submittedName>
        <fullName evidence="1">DNA mismatch repair protein MutS</fullName>
    </submittedName>
</protein>
<organism evidence="1">
    <name type="scientific">Lygus hesperus</name>
    <name type="common">Western plant bug</name>
    <dbReference type="NCBI Taxonomy" id="30085"/>
    <lineage>
        <taxon>Eukaryota</taxon>
        <taxon>Metazoa</taxon>
        <taxon>Ecdysozoa</taxon>
        <taxon>Arthropoda</taxon>
        <taxon>Hexapoda</taxon>
        <taxon>Insecta</taxon>
        <taxon>Pterygota</taxon>
        <taxon>Neoptera</taxon>
        <taxon>Paraneoptera</taxon>
        <taxon>Hemiptera</taxon>
        <taxon>Heteroptera</taxon>
        <taxon>Panheteroptera</taxon>
        <taxon>Cimicomorpha</taxon>
        <taxon>Miridae</taxon>
        <taxon>Mirini</taxon>
        <taxon>Lygus</taxon>
    </lineage>
</organism>
<gene>
    <name evidence="1" type="primary">mutS_23</name>
    <name evidence="1" type="ORF">CM83_103306</name>
</gene>
<name>A0A0A9ZD73_LYGHE</name>
<feature type="non-terminal residue" evidence="1">
    <location>
        <position position="215"/>
    </location>
</feature>
<reference evidence="1" key="1">
    <citation type="journal article" date="2014" name="PLoS ONE">
        <title>Transcriptome-Based Identification of ABC Transporters in the Western Tarnished Plant Bug Lygus hesperus.</title>
        <authorList>
            <person name="Hull J.J."/>
            <person name="Chaney K."/>
            <person name="Geib S.M."/>
            <person name="Fabrick J.A."/>
            <person name="Brent C.S."/>
            <person name="Walsh D."/>
            <person name="Lavine L.C."/>
        </authorList>
    </citation>
    <scope>NUCLEOTIDE SEQUENCE</scope>
</reference>
<accession>A0A0A9ZD73</accession>
<reference evidence="1" key="2">
    <citation type="submission" date="2014-07" db="EMBL/GenBank/DDBJ databases">
        <authorList>
            <person name="Hull J."/>
        </authorList>
    </citation>
    <scope>NUCLEOTIDE SEQUENCE</scope>
</reference>